<protein>
    <submittedName>
        <fullName evidence="1">Uncharacterized protein</fullName>
    </submittedName>
</protein>
<comment type="caution">
    <text evidence="1">The sequence shown here is derived from an EMBL/GenBank/DDBJ whole genome shotgun (WGS) entry which is preliminary data.</text>
</comment>
<reference evidence="2" key="1">
    <citation type="journal article" date="2019" name="Syst. Appl. Microbiol.">
        <title>Flavobacterium circumlabens sp. nov. and Flavobacterium cupreum sp. nov., two psychrotrophic species isolated from Antarctic environmental samples.</title>
        <authorList>
            <person name="Kralova S."/>
            <person name="Busse H.-J."/>
            <person name="Svec P."/>
            <person name="Maslanova I."/>
            <person name="Stankova E."/>
            <person name="Bartak M."/>
            <person name="Sedlacek I."/>
        </authorList>
    </citation>
    <scope>NUCLEOTIDE SEQUENCE [LARGE SCALE GENOMIC DNA]</scope>
    <source>
        <strain evidence="2">CCM 8825</strain>
    </source>
</reference>
<dbReference type="AlphaFoldDB" id="A0A434A6L7"/>
<dbReference type="EMBL" id="QWDM01000007">
    <property type="protein sequence ID" value="RUT70030.1"/>
    <property type="molecule type" value="Genomic_DNA"/>
</dbReference>
<evidence type="ECO:0000313" key="1">
    <source>
        <dbReference type="EMBL" id="RUT70030.1"/>
    </source>
</evidence>
<dbReference type="Proteomes" id="UP000288102">
    <property type="component" value="Unassembled WGS sequence"/>
</dbReference>
<gene>
    <name evidence="1" type="ORF">D0817_12660</name>
</gene>
<accession>A0A434A6L7</accession>
<name>A0A434A6L7_9FLAO</name>
<sequence length="73" mass="8256">MKASMSHQNPETSNAVLIALDCQELTSAKNCQQDLSGTEICIDFSKPLYGMSPEEYLEGVRKHNECFYKLKQL</sequence>
<evidence type="ECO:0000313" key="2">
    <source>
        <dbReference type="Proteomes" id="UP000288102"/>
    </source>
</evidence>
<proteinExistence type="predicted"/>
<organism evidence="1 2">
    <name type="scientific">Flavobacterium cupreum</name>
    <dbReference type="NCBI Taxonomy" id="2133766"/>
    <lineage>
        <taxon>Bacteria</taxon>
        <taxon>Pseudomonadati</taxon>
        <taxon>Bacteroidota</taxon>
        <taxon>Flavobacteriia</taxon>
        <taxon>Flavobacteriales</taxon>
        <taxon>Flavobacteriaceae</taxon>
        <taxon>Flavobacterium</taxon>
    </lineage>
</organism>
<keyword evidence="2" id="KW-1185">Reference proteome</keyword>